<organism evidence="3">
    <name type="scientific">uncultured organism</name>
    <dbReference type="NCBI Taxonomy" id="155900"/>
    <lineage>
        <taxon>unclassified sequences</taxon>
        <taxon>environmental samples</taxon>
    </lineage>
</organism>
<dbReference type="InterPro" id="IPR002347">
    <property type="entry name" value="SDR_fam"/>
</dbReference>
<sequence>MTALPVQPLPIPDGPAALSGHRVLITGAGNGLGRATALAAAASGATVVLLERTVKAAEAVYDEIVAAGGPEPAIYPMELAGVGPDDLAELAERLREGLGGLDALVLNAAEIGQPAPLTQYDPQVWLRTLHVNVNATFLLLAHCAPLLLESPAGRVLFISDEAGREGVPFMGAYGVSKWALEGLMHTYAAELPDDTPLRLASVDPGPVRTLLRRTAFSAETEGATPLPEAVAPGIVELLDPATPLEQAARFTAMSAADEEE</sequence>
<proteinExistence type="inferred from homology"/>
<protein>
    <submittedName>
        <fullName evidence="3">Putative oxidoreductase YciK</fullName>
        <ecNumber evidence="3">1.-.-.-</ecNumber>
    </submittedName>
</protein>
<evidence type="ECO:0000256" key="2">
    <source>
        <dbReference type="ARBA" id="ARBA00023002"/>
    </source>
</evidence>
<dbReference type="PRINTS" id="PR00081">
    <property type="entry name" value="GDHRDH"/>
</dbReference>
<dbReference type="GO" id="GO:0016491">
    <property type="term" value="F:oxidoreductase activity"/>
    <property type="evidence" value="ECO:0007669"/>
    <property type="project" value="UniProtKB-KW"/>
</dbReference>
<dbReference type="Pfam" id="PF00106">
    <property type="entry name" value="adh_short"/>
    <property type="match status" value="1"/>
</dbReference>
<evidence type="ECO:0000256" key="1">
    <source>
        <dbReference type="ARBA" id="ARBA00006484"/>
    </source>
</evidence>
<dbReference type="PANTHER" id="PTHR42901">
    <property type="entry name" value="ALCOHOL DEHYDROGENASE"/>
    <property type="match status" value="1"/>
</dbReference>
<dbReference type="EMBL" id="MN079097">
    <property type="protein sequence ID" value="QEA05252.1"/>
    <property type="molecule type" value="Genomic_DNA"/>
</dbReference>
<comment type="similarity">
    <text evidence="1">Belongs to the short-chain dehydrogenases/reductases (SDR) family.</text>
</comment>
<accession>A0A5B8RCV2</accession>
<dbReference type="Gene3D" id="3.40.50.720">
    <property type="entry name" value="NAD(P)-binding Rossmann-like Domain"/>
    <property type="match status" value="1"/>
</dbReference>
<dbReference type="PANTHER" id="PTHR42901:SF1">
    <property type="entry name" value="ALCOHOL DEHYDROGENASE"/>
    <property type="match status" value="1"/>
</dbReference>
<dbReference type="InterPro" id="IPR036291">
    <property type="entry name" value="NAD(P)-bd_dom_sf"/>
</dbReference>
<keyword evidence="2 3" id="KW-0560">Oxidoreductase</keyword>
<dbReference type="InterPro" id="IPR020904">
    <property type="entry name" value="Sc_DH/Rdtase_CS"/>
</dbReference>
<evidence type="ECO:0000313" key="3">
    <source>
        <dbReference type="EMBL" id="QEA05252.1"/>
    </source>
</evidence>
<gene>
    <name evidence="3" type="primary">yciK</name>
    <name evidence="3" type="ORF">KBTEX_01572</name>
</gene>
<name>A0A5B8RCV2_9ZZZZ</name>
<dbReference type="EC" id="1.-.-.-" evidence="3"/>
<reference evidence="3" key="1">
    <citation type="submission" date="2019-06" db="EMBL/GenBank/DDBJ databases">
        <authorList>
            <person name="Murdoch R.W."/>
            <person name="Fathepure B."/>
        </authorList>
    </citation>
    <scope>NUCLEOTIDE SEQUENCE</scope>
</reference>
<dbReference type="SUPFAM" id="SSF51735">
    <property type="entry name" value="NAD(P)-binding Rossmann-fold domains"/>
    <property type="match status" value="1"/>
</dbReference>
<dbReference type="PROSITE" id="PS00061">
    <property type="entry name" value="ADH_SHORT"/>
    <property type="match status" value="1"/>
</dbReference>
<dbReference type="AlphaFoldDB" id="A0A5B8RCV2"/>